<keyword evidence="3" id="KW-0723">Serine/threonine-protein kinase</keyword>
<dbReference type="PANTHER" id="PTHR22984">
    <property type="entry name" value="SERINE/THREONINE-PROTEIN KINASE PIM"/>
    <property type="match status" value="1"/>
</dbReference>
<dbReference type="InterPro" id="IPR000719">
    <property type="entry name" value="Prot_kinase_dom"/>
</dbReference>
<keyword evidence="4" id="KW-0808">Transferase</keyword>
<dbReference type="AlphaFoldDB" id="A0A3Q2PJS8"/>
<evidence type="ECO:0000259" key="10">
    <source>
        <dbReference type="PROSITE" id="PS50011"/>
    </source>
</evidence>
<protein>
    <recommendedName>
        <fullName evidence="2">non-specific serine/threonine protein kinase</fullName>
        <ecNumber evidence="2">2.7.11.1</ecNumber>
    </recommendedName>
</protein>
<evidence type="ECO:0000256" key="6">
    <source>
        <dbReference type="ARBA" id="ARBA00022777"/>
    </source>
</evidence>
<dbReference type="GO" id="GO:0043066">
    <property type="term" value="P:negative regulation of apoptotic process"/>
    <property type="evidence" value="ECO:0007669"/>
    <property type="project" value="TreeGrafter"/>
</dbReference>
<feature type="domain" description="Protein kinase" evidence="10">
    <location>
        <begin position="1"/>
        <end position="204"/>
    </location>
</feature>
<dbReference type="InterPro" id="IPR008271">
    <property type="entry name" value="Ser/Thr_kinase_AS"/>
</dbReference>
<organism evidence="11 12">
    <name type="scientific">Fundulus heteroclitus</name>
    <name type="common">Killifish</name>
    <name type="synonym">Mummichog</name>
    <dbReference type="NCBI Taxonomy" id="8078"/>
    <lineage>
        <taxon>Eukaryota</taxon>
        <taxon>Metazoa</taxon>
        <taxon>Chordata</taxon>
        <taxon>Craniata</taxon>
        <taxon>Vertebrata</taxon>
        <taxon>Euteleostomi</taxon>
        <taxon>Actinopterygii</taxon>
        <taxon>Neopterygii</taxon>
        <taxon>Teleostei</taxon>
        <taxon>Neoteleostei</taxon>
        <taxon>Acanthomorphata</taxon>
        <taxon>Ovalentaria</taxon>
        <taxon>Atherinomorphae</taxon>
        <taxon>Cyprinodontiformes</taxon>
        <taxon>Fundulidae</taxon>
        <taxon>Fundulus</taxon>
    </lineage>
</organism>
<dbReference type="PROSITE" id="PS00108">
    <property type="entry name" value="PROTEIN_KINASE_ST"/>
    <property type="match status" value="1"/>
</dbReference>
<dbReference type="STRING" id="8078.ENSFHEP00000013411"/>
<dbReference type="SMART" id="SM00220">
    <property type="entry name" value="S_TKc"/>
    <property type="match status" value="1"/>
</dbReference>
<dbReference type="GO" id="GO:0004674">
    <property type="term" value="F:protein serine/threonine kinase activity"/>
    <property type="evidence" value="ECO:0007669"/>
    <property type="project" value="UniProtKB-KW"/>
</dbReference>
<dbReference type="SUPFAM" id="SSF56112">
    <property type="entry name" value="Protein kinase-like (PK-like)"/>
    <property type="match status" value="1"/>
</dbReference>
<dbReference type="GeneTree" id="ENSGT00950000182996"/>
<evidence type="ECO:0000256" key="5">
    <source>
        <dbReference type="ARBA" id="ARBA00022741"/>
    </source>
</evidence>
<keyword evidence="7" id="KW-0067">ATP-binding</keyword>
<dbReference type="PANTHER" id="PTHR22984:SF11">
    <property type="entry name" value="AURORA KINASE-RELATED"/>
    <property type="match status" value="1"/>
</dbReference>
<reference evidence="11" key="1">
    <citation type="submission" date="2025-08" db="UniProtKB">
        <authorList>
            <consortium name="Ensembl"/>
        </authorList>
    </citation>
    <scope>IDENTIFICATION</scope>
</reference>
<proteinExistence type="inferred from homology"/>
<dbReference type="InterPro" id="IPR011009">
    <property type="entry name" value="Kinase-like_dom_sf"/>
</dbReference>
<dbReference type="Gene3D" id="3.30.200.20">
    <property type="entry name" value="Phosphorylase Kinase, domain 1"/>
    <property type="match status" value="1"/>
</dbReference>
<keyword evidence="12" id="KW-1185">Reference proteome</keyword>
<keyword evidence="6" id="KW-0418">Kinase</keyword>
<dbReference type="Pfam" id="PF00069">
    <property type="entry name" value="Pkinase"/>
    <property type="match status" value="1"/>
</dbReference>
<dbReference type="GO" id="GO:0005737">
    <property type="term" value="C:cytoplasm"/>
    <property type="evidence" value="ECO:0007669"/>
    <property type="project" value="TreeGrafter"/>
</dbReference>
<evidence type="ECO:0000256" key="4">
    <source>
        <dbReference type="ARBA" id="ARBA00022679"/>
    </source>
</evidence>
<dbReference type="Gene3D" id="1.10.510.10">
    <property type="entry name" value="Transferase(Phosphotransferase) domain 1"/>
    <property type="match status" value="1"/>
</dbReference>
<evidence type="ECO:0000256" key="1">
    <source>
        <dbReference type="ARBA" id="ARBA00005505"/>
    </source>
</evidence>
<dbReference type="PROSITE" id="PS50011">
    <property type="entry name" value="PROTEIN_KINASE_DOM"/>
    <property type="match status" value="1"/>
</dbReference>
<dbReference type="Proteomes" id="UP000265000">
    <property type="component" value="Unplaced"/>
</dbReference>
<dbReference type="GO" id="GO:0005524">
    <property type="term" value="F:ATP binding"/>
    <property type="evidence" value="ECO:0007669"/>
    <property type="project" value="UniProtKB-KW"/>
</dbReference>
<dbReference type="InterPro" id="IPR051138">
    <property type="entry name" value="PIM_Ser/Thr_kinase"/>
</dbReference>
<dbReference type="EC" id="2.7.11.1" evidence="2"/>
<dbReference type="GO" id="GO:0007346">
    <property type="term" value="P:regulation of mitotic cell cycle"/>
    <property type="evidence" value="ECO:0007669"/>
    <property type="project" value="TreeGrafter"/>
</dbReference>
<comment type="catalytic activity">
    <reaction evidence="8">
        <text>L-threonyl-[protein] + ATP = O-phospho-L-threonyl-[protein] + ADP + H(+)</text>
        <dbReference type="Rhea" id="RHEA:46608"/>
        <dbReference type="Rhea" id="RHEA-COMP:11060"/>
        <dbReference type="Rhea" id="RHEA-COMP:11605"/>
        <dbReference type="ChEBI" id="CHEBI:15378"/>
        <dbReference type="ChEBI" id="CHEBI:30013"/>
        <dbReference type="ChEBI" id="CHEBI:30616"/>
        <dbReference type="ChEBI" id="CHEBI:61977"/>
        <dbReference type="ChEBI" id="CHEBI:456216"/>
        <dbReference type="EC" id="2.7.11.1"/>
    </reaction>
</comment>
<evidence type="ECO:0000313" key="12">
    <source>
        <dbReference type="Proteomes" id="UP000265000"/>
    </source>
</evidence>
<keyword evidence="5" id="KW-0547">Nucleotide-binding</keyword>
<sequence length="204" mass="23063">MFQDENGRQLAMEVAIMLKLNAVATSSGGQSPIVSLLDWYDVDQELIIVMERPMPSDNLFDYISDHKGPIKESKAKLILKQLVEAGIYLQDASIFHSDIKPENILIETSSEVPRVVLIDFGLSCFDKRKKLEIFRGTTDHIPPEFDRNGSYSAGPTTVWQLGVVLFEILHKKMFKTPSFLMNKLKIGKRLSKSKTNRGPNISQH</sequence>
<dbReference type="Ensembl" id="ENSFHET00000032372.1">
    <property type="protein sequence ID" value="ENSFHEP00000013411.1"/>
    <property type="gene ID" value="ENSFHEG00000014903.1"/>
</dbReference>
<accession>A0A3Q2PJS8</accession>
<evidence type="ECO:0000256" key="9">
    <source>
        <dbReference type="ARBA" id="ARBA00048679"/>
    </source>
</evidence>
<evidence type="ECO:0000256" key="8">
    <source>
        <dbReference type="ARBA" id="ARBA00047899"/>
    </source>
</evidence>
<evidence type="ECO:0000256" key="2">
    <source>
        <dbReference type="ARBA" id="ARBA00012513"/>
    </source>
</evidence>
<comment type="catalytic activity">
    <reaction evidence="9">
        <text>L-seryl-[protein] + ATP = O-phospho-L-seryl-[protein] + ADP + H(+)</text>
        <dbReference type="Rhea" id="RHEA:17989"/>
        <dbReference type="Rhea" id="RHEA-COMP:9863"/>
        <dbReference type="Rhea" id="RHEA-COMP:11604"/>
        <dbReference type="ChEBI" id="CHEBI:15378"/>
        <dbReference type="ChEBI" id="CHEBI:29999"/>
        <dbReference type="ChEBI" id="CHEBI:30616"/>
        <dbReference type="ChEBI" id="CHEBI:83421"/>
        <dbReference type="ChEBI" id="CHEBI:456216"/>
        <dbReference type="EC" id="2.7.11.1"/>
    </reaction>
</comment>
<evidence type="ECO:0000256" key="7">
    <source>
        <dbReference type="ARBA" id="ARBA00022840"/>
    </source>
</evidence>
<reference evidence="11" key="2">
    <citation type="submission" date="2025-09" db="UniProtKB">
        <authorList>
            <consortium name="Ensembl"/>
        </authorList>
    </citation>
    <scope>IDENTIFICATION</scope>
</reference>
<evidence type="ECO:0000256" key="3">
    <source>
        <dbReference type="ARBA" id="ARBA00022527"/>
    </source>
</evidence>
<name>A0A3Q2PJS8_FUNHE</name>
<comment type="similarity">
    <text evidence="1">Belongs to the protein kinase superfamily. CAMK Ser/Thr protein kinase family. PIM subfamily.</text>
</comment>
<evidence type="ECO:0000313" key="11">
    <source>
        <dbReference type="Ensembl" id="ENSFHEP00000013411.1"/>
    </source>
</evidence>